<evidence type="ECO:0000259" key="8">
    <source>
        <dbReference type="Pfam" id="PF01883"/>
    </source>
</evidence>
<gene>
    <name evidence="10" type="ORF">GpartN1_g5636.t1</name>
</gene>
<comment type="similarity">
    <text evidence="6">Belongs to the Mrp/NBP35 ATP-binding proteins family.</text>
</comment>
<feature type="chain" id="PRO_5039564518" evidence="7">
    <location>
        <begin position="18"/>
        <end position="537"/>
    </location>
</feature>
<dbReference type="InterPro" id="IPR027417">
    <property type="entry name" value="P-loop_NTPase"/>
</dbReference>
<evidence type="ECO:0000256" key="1">
    <source>
        <dbReference type="ARBA" id="ARBA00022723"/>
    </source>
</evidence>
<keyword evidence="4" id="KW-0408">Iron</keyword>
<accession>A0A9C7Q0W0</accession>
<evidence type="ECO:0000313" key="11">
    <source>
        <dbReference type="Proteomes" id="UP001061958"/>
    </source>
</evidence>
<dbReference type="Gene3D" id="3.40.50.300">
    <property type="entry name" value="P-loop containing nucleotide triphosphate hydrolases"/>
    <property type="match status" value="1"/>
</dbReference>
<dbReference type="Proteomes" id="UP001061958">
    <property type="component" value="Unassembled WGS sequence"/>
</dbReference>
<dbReference type="PANTHER" id="PTHR42961:SF2">
    <property type="entry name" value="IRON-SULFUR PROTEIN NUBPL"/>
    <property type="match status" value="1"/>
</dbReference>
<dbReference type="FunFam" id="3.40.50.300:FF:001119">
    <property type="entry name" value="Iron-sulfur cluster carrier protein"/>
    <property type="match status" value="1"/>
</dbReference>
<feature type="signal peptide" evidence="7">
    <location>
        <begin position="1"/>
        <end position="17"/>
    </location>
</feature>
<reference evidence="10" key="1">
    <citation type="journal article" date="2022" name="Proc. Natl. Acad. Sci. U.S.A.">
        <title>Life cycle and functional genomics of the unicellular red alga Galdieria for elucidating algal and plant evolution and industrial use.</title>
        <authorList>
            <person name="Hirooka S."/>
            <person name="Itabashi T."/>
            <person name="Ichinose T.M."/>
            <person name="Onuma R."/>
            <person name="Fujiwara T."/>
            <person name="Yamashita S."/>
            <person name="Jong L.W."/>
            <person name="Tomita R."/>
            <person name="Iwane A.H."/>
            <person name="Miyagishima S.Y."/>
        </authorList>
    </citation>
    <scope>NUCLEOTIDE SEQUENCE</scope>
    <source>
        <strain evidence="10">NBRC 102759</strain>
    </source>
</reference>
<dbReference type="Pfam" id="PF06155">
    <property type="entry name" value="GBBH-like_N"/>
    <property type="match status" value="1"/>
</dbReference>
<evidence type="ECO:0000256" key="2">
    <source>
        <dbReference type="ARBA" id="ARBA00022741"/>
    </source>
</evidence>
<evidence type="ECO:0000256" key="6">
    <source>
        <dbReference type="ARBA" id="ARBA00024036"/>
    </source>
</evidence>
<organism evidence="10 11">
    <name type="scientific">Galdieria partita</name>
    <dbReference type="NCBI Taxonomy" id="83374"/>
    <lineage>
        <taxon>Eukaryota</taxon>
        <taxon>Rhodophyta</taxon>
        <taxon>Bangiophyceae</taxon>
        <taxon>Galdieriales</taxon>
        <taxon>Galdieriaceae</taxon>
        <taxon>Galdieria</taxon>
    </lineage>
</organism>
<dbReference type="InterPro" id="IPR044304">
    <property type="entry name" value="NUBPL-like"/>
</dbReference>
<dbReference type="InterPro" id="IPR033756">
    <property type="entry name" value="YlxH/NBP35"/>
</dbReference>
<dbReference type="SUPFAM" id="SSF117916">
    <property type="entry name" value="Fe-S cluster assembly (FSCA) domain-like"/>
    <property type="match status" value="1"/>
</dbReference>
<evidence type="ECO:0000313" key="10">
    <source>
        <dbReference type="EMBL" id="GJQ13845.1"/>
    </source>
</evidence>
<dbReference type="PROSITE" id="PS01215">
    <property type="entry name" value="MRP"/>
    <property type="match status" value="1"/>
</dbReference>
<dbReference type="Pfam" id="PF10609">
    <property type="entry name" value="ParA"/>
    <property type="match status" value="1"/>
</dbReference>
<dbReference type="InterPro" id="IPR034904">
    <property type="entry name" value="FSCA_dom_sf"/>
</dbReference>
<dbReference type="InterPro" id="IPR019591">
    <property type="entry name" value="Mrp/NBP35_ATP-bd"/>
</dbReference>
<keyword evidence="2" id="KW-0547">Nucleotide-binding</keyword>
<reference evidence="10" key="2">
    <citation type="submission" date="2022-01" db="EMBL/GenBank/DDBJ databases">
        <authorList>
            <person name="Hirooka S."/>
            <person name="Miyagishima S.Y."/>
        </authorList>
    </citation>
    <scope>NUCLEOTIDE SEQUENCE</scope>
    <source>
        <strain evidence="10">NBRC 102759</strain>
    </source>
</reference>
<dbReference type="Pfam" id="PF01883">
    <property type="entry name" value="FeS_assembly_P"/>
    <property type="match status" value="1"/>
</dbReference>
<keyword evidence="11" id="KW-1185">Reference proteome</keyword>
<keyword evidence="7" id="KW-0732">Signal</keyword>
<evidence type="ECO:0000259" key="9">
    <source>
        <dbReference type="Pfam" id="PF06155"/>
    </source>
</evidence>
<proteinExistence type="inferred from homology"/>
<evidence type="ECO:0000256" key="4">
    <source>
        <dbReference type="ARBA" id="ARBA00023004"/>
    </source>
</evidence>
<comment type="caution">
    <text evidence="10">The sequence shown here is derived from an EMBL/GenBank/DDBJ whole genome shotgun (WGS) entry which is preliminary data.</text>
</comment>
<dbReference type="InterPro" id="IPR002744">
    <property type="entry name" value="MIP18-like"/>
</dbReference>
<dbReference type="SUPFAM" id="SSF52540">
    <property type="entry name" value="P-loop containing nucleoside triphosphate hydrolases"/>
    <property type="match status" value="1"/>
</dbReference>
<dbReference type="CDD" id="cd02037">
    <property type="entry name" value="Mrp_NBP35"/>
    <property type="match status" value="1"/>
</dbReference>
<dbReference type="InterPro" id="IPR000808">
    <property type="entry name" value="Mrp-like_CS"/>
</dbReference>
<protein>
    <submittedName>
        <fullName evidence="10">Uncharacterized protein</fullName>
    </submittedName>
</protein>
<dbReference type="HAMAP" id="MF_02040">
    <property type="entry name" value="Mrp_NBP35"/>
    <property type="match status" value="1"/>
</dbReference>
<keyword evidence="1" id="KW-0479">Metal-binding</keyword>
<dbReference type="GO" id="GO:0046872">
    <property type="term" value="F:metal ion binding"/>
    <property type="evidence" value="ECO:0007669"/>
    <property type="project" value="UniProtKB-KW"/>
</dbReference>
<dbReference type="Gene3D" id="3.30.300.130">
    <property type="entry name" value="Fe-S cluster assembly (FSCA)"/>
    <property type="match status" value="1"/>
</dbReference>
<dbReference type="InterPro" id="IPR010376">
    <property type="entry name" value="GBBH-like_N"/>
</dbReference>
<evidence type="ECO:0000256" key="5">
    <source>
        <dbReference type="ARBA" id="ARBA00023014"/>
    </source>
</evidence>
<dbReference type="GO" id="GO:0005524">
    <property type="term" value="F:ATP binding"/>
    <property type="evidence" value="ECO:0007669"/>
    <property type="project" value="UniProtKB-KW"/>
</dbReference>
<evidence type="ECO:0000256" key="3">
    <source>
        <dbReference type="ARBA" id="ARBA00022840"/>
    </source>
</evidence>
<dbReference type="PANTHER" id="PTHR42961">
    <property type="entry name" value="IRON-SULFUR PROTEIN NUBPL"/>
    <property type="match status" value="1"/>
</dbReference>
<keyword evidence="5" id="KW-0411">Iron-sulfur</keyword>
<dbReference type="GO" id="GO:0051539">
    <property type="term" value="F:4 iron, 4 sulfur cluster binding"/>
    <property type="evidence" value="ECO:0007669"/>
    <property type="project" value="TreeGrafter"/>
</dbReference>
<dbReference type="GO" id="GO:0140663">
    <property type="term" value="F:ATP-dependent FeS chaperone activity"/>
    <property type="evidence" value="ECO:0007669"/>
    <property type="project" value="InterPro"/>
</dbReference>
<dbReference type="OrthoDB" id="1741334at2759"/>
<feature type="domain" description="MIP18 family-like" evidence="8">
    <location>
        <begin position="77"/>
        <end position="152"/>
    </location>
</feature>
<keyword evidence="3" id="KW-0067">ATP-binding</keyword>
<sequence>MLLFVRFCGLFSCSLLSQRNRDSQKCSNCCRKLYFFSYSFGWRKIQWFGKRLTSFQEVSVQRRLSTAINMCMNDWQEQILQVLKNIVDPDLKQNIVDLGFVRNLERVVKEDGKYDVRFTLQLTTPACPIKEKFQNDAKEWVSSLHWVRNVEVDLEAIEGSRAPTSNRPLNRIKHIIAVASCKGGVGKSTVAVNLAFTLAKLGGKVGIMDADIYGPSLPILVQPEDKIVQYKDGRIIPLEYQSVKLMSFGYINPESAIMRGPMIANMMNQLLMETDWGDLDYLVIDMPPGTGDIQLTICQTVSLDAAVIVTTPQQLSFRDVIKGIQMFDKVSVPCVALVENMAYFEPNDILNKRYYLFGHGKGQKIASDYGIPFMESFPLDPDLCRWSDSGTPAVLALSESKVAQLYKSLASAIVQQIAKNTFEKGRGIPQVVFDSDRRTIVISCTDQRGITSDDVHKVEWSPLELRNACRCALCVDEFTGQGRLKNVDRNVEPLQIQSAGNYAFSVVWSDGHQSLYPFERVMNLKDEKLTTHVAIQN</sequence>
<name>A0A9C7Q0W0_9RHOD</name>
<dbReference type="EMBL" id="BQMJ01000048">
    <property type="protein sequence ID" value="GJQ13845.1"/>
    <property type="molecule type" value="Genomic_DNA"/>
</dbReference>
<dbReference type="GO" id="GO:0016226">
    <property type="term" value="P:iron-sulfur cluster assembly"/>
    <property type="evidence" value="ECO:0007669"/>
    <property type="project" value="InterPro"/>
</dbReference>
<dbReference type="Gene3D" id="3.30.2020.30">
    <property type="match status" value="1"/>
</dbReference>
<evidence type="ECO:0000256" key="7">
    <source>
        <dbReference type="SAM" id="SignalP"/>
    </source>
</evidence>
<dbReference type="InterPro" id="IPR038492">
    <property type="entry name" value="GBBH-like_N_sf"/>
</dbReference>
<dbReference type="AlphaFoldDB" id="A0A9C7Q0W0"/>
<feature type="domain" description="Gamma-butyrobetaine hydroxylase-like N-terminal" evidence="9">
    <location>
        <begin position="450"/>
        <end position="519"/>
    </location>
</feature>